<evidence type="ECO:0000313" key="4">
    <source>
        <dbReference type="Proteomes" id="UP000243217"/>
    </source>
</evidence>
<evidence type="ECO:0000313" key="3">
    <source>
        <dbReference type="EMBL" id="OQS05111.1"/>
    </source>
</evidence>
<dbReference type="Proteomes" id="UP000243217">
    <property type="component" value="Unassembled WGS sequence"/>
</dbReference>
<keyword evidence="1" id="KW-0472">Membrane</keyword>
<feature type="transmembrane region" description="Helical" evidence="1">
    <location>
        <begin position="582"/>
        <end position="602"/>
    </location>
</feature>
<dbReference type="STRING" id="74557.A0A1W0A4L1"/>
<comment type="caution">
    <text evidence="3">The sequence shown here is derived from an EMBL/GenBank/DDBJ whole genome shotgun (WGS) entry which is preliminary data.</text>
</comment>
<proteinExistence type="predicted"/>
<sequence length="614" mass="68393">MHRCIALLAAALGAFAMDPATNPHCYLMPILVVEPQTPLPGISCVTKAYPAVDCMKKVVRATLKTVDTITTHGTEWNCLEDETFTSYESSVHYRGDSTLRLIKHQMAIKLDTPSEFIGLPADTPWSLHGPYFDASLLRNHVAHHLFRQTGRYSPRTKHIALYITNPSGVPEYKGFYLLLETISYGPNRVGLAENTVNCTAEERADGGWAWLFDPLSYGSYTPNIVKNQYTGQFGGGGRPLLKYPPGETTSQAMRDTFVSTSGFLPQFHKYLWEGMLNPDGLADHIDIGSFVDYMLHTEWSLNQDAYSRSLYFFKDRDHAIEAGPVWDFNLAFGMGSKAHSQGWLFQTHEMWKRLTCNYKFISTFVARWKSLRADVWSDAKLEAFVTASKAPFDKMLTKCPKGQWMSSQPSCAHVALSTRGSYTDQVNEMVSITIGRAKWMDQHIESLYQPLTARVCMGVGRIPKFNCGPDGNDNGCISNPKKYYEAVKIPEVRPVNHAKCTHPAPTSDEHKASVDPCWVATGPHGRQWWLSPTCSGYGWCAQGPGAKCHCTGNRSGFDCSIAPTRLEIITAAIHDHISEQPFMVAGVVMAIVAAVVVAVVAVKRNRRQRGYAKL</sequence>
<keyword evidence="1" id="KW-1133">Transmembrane helix</keyword>
<keyword evidence="2" id="KW-0732">Signal</keyword>
<feature type="chain" id="PRO_5011963754" description="Secreted protein" evidence="2">
    <location>
        <begin position="17"/>
        <end position="614"/>
    </location>
</feature>
<evidence type="ECO:0008006" key="5">
    <source>
        <dbReference type="Google" id="ProtNLM"/>
    </source>
</evidence>
<evidence type="ECO:0000256" key="1">
    <source>
        <dbReference type="SAM" id="Phobius"/>
    </source>
</evidence>
<accession>A0A1W0A4L1</accession>
<dbReference type="InterPro" id="IPR014867">
    <property type="entry name" value="Spore_coat_CotH_CotH2/3/7"/>
</dbReference>
<feature type="signal peptide" evidence="2">
    <location>
        <begin position="1"/>
        <end position="16"/>
    </location>
</feature>
<organism evidence="3 4">
    <name type="scientific">Thraustotheca clavata</name>
    <dbReference type="NCBI Taxonomy" id="74557"/>
    <lineage>
        <taxon>Eukaryota</taxon>
        <taxon>Sar</taxon>
        <taxon>Stramenopiles</taxon>
        <taxon>Oomycota</taxon>
        <taxon>Saprolegniomycetes</taxon>
        <taxon>Saprolegniales</taxon>
        <taxon>Achlyaceae</taxon>
        <taxon>Thraustotheca</taxon>
    </lineage>
</organism>
<protein>
    <recommendedName>
        <fullName evidence="5">Secreted protein</fullName>
    </recommendedName>
</protein>
<reference evidence="3 4" key="1">
    <citation type="journal article" date="2014" name="Genome Biol. Evol.">
        <title>The secreted proteins of Achlya hypogyna and Thraustotheca clavata identify the ancestral oomycete secretome and reveal gene acquisitions by horizontal gene transfer.</title>
        <authorList>
            <person name="Misner I."/>
            <person name="Blouin N."/>
            <person name="Leonard G."/>
            <person name="Richards T.A."/>
            <person name="Lane C.E."/>
        </authorList>
    </citation>
    <scope>NUCLEOTIDE SEQUENCE [LARGE SCALE GENOMIC DNA]</scope>
    <source>
        <strain evidence="3 4">ATCC 34112</strain>
    </source>
</reference>
<dbReference type="OrthoDB" id="540213at2759"/>
<gene>
    <name evidence="3" type="ORF">THRCLA_02703</name>
</gene>
<evidence type="ECO:0000256" key="2">
    <source>
        <dbReference type="SAM" id="SignalP"/>
    </source>
</evidence>
<name>A0A1W0A4L1_9STRA</name>
<keyword evidence="4" id="KW-1185">Reference proteome</keyword>
<dbReference type="AlphaFoldDB" id="A0A1W0A4L1"/>
<dbReference type="EMBL" id="JNBS01000503">
    <property type="protein sequence ID" value="OQS05111.1"/>
    <property type="molecule type" value="Genomic_DNA"/>
</dbReference>
<keyword evidence="1" id="KW-0812">Transmembrane</keyword>
<dbReference type="Pfam" id="PF08757">
    <property type="entry name" value="CotH"/>
    <property type="match status" value="1"/>
</dbReference>